<gene>
    <name evidence="13" type="primary">gspG</name>
    <name evidence="13" type="ORF">ACFOW7_20995</name>
</gene>
<proteinExistence type="inferred from homology"/>
<name>A0ABV8MWV1_9NEIS</name>
<dbReference type="InterPro" id="IPR045584">
    <property type="entry name" value="Pilin-like"/>
</dbReference>
<accession>A0ABV8MWV1</accession>
<evidence type="ECO:0000313" key="13">
    <source>
        <dbReference type="EMBL" id="MFC4161819.1"/>
    </source>
</evidence>
<dbReference type="RefSeq" id="WP_378168369.1">
    <property type="nucleotide sequence ID" value="NZ_JBHSBU010000002.1"/>
</dbReference>
<evidence type="ECO:0000259" key="12">
    <source>
        <dbReference type="Pfam" id="PF08334"/>
    </source>
</evidence>
<keyword evidence="5" id="KW-0488">Methylation</keyword>
<evidence type="ECO:0000256" key="5">
    <source>
        <dbReference type="ARBA" id="ARBA00022481"/>
    </source>
</evidence>
<dbReference type="InterPro" id="IPR012902">
    <property type="entry name" value="N_methyl_site"/>
</dbReference>
<keyword evidence="14" id="KW-1185">Reference proteome</keyword>
<feature type="region of interest" description="Disordered" evidence="10">
    <location>
        <begin position="81"/>
        <end position="109"/>
    </location>
</feature>
<dbReference type="InterPro" id="IPR013545">
    <property type="entry name" value="T2SS_protein-GspG_C"/>
</dbReference>
<dbReference type="Pfam" id="PF07963">
    <property type="entry name" value="N_methyl"/>
    <property type="match status" value="1"/>
</dbReference>
<dbReference type="PRINTS" id="PR00813">
    <property type="entry name" value="BCTERIALGSPG"/>
</dbReference>
<evidence type="ECO:0000256" key="4">
    <source>
        <dbReference type="ARBA" id="ARBA00022475"/>
    </source>
</evidence>
<evidence type="ECO:0000256" key="11">
    <source>
        <dbReference type="SAM" id="Phobius"/>
    </source>
</evidence>
<keyword evidence="7 11" id="KW-0812">Transmembrane</keyword>
<feature type="region of interest" description="Disordered" evidence="10">
    <location>
        <begin position="121"/>
        <end position="159"/>
    </location>
</feature>
<feature type="transmembrane region" description="Helical" evidence="11">
    <location>
        <begin position="12"/>
        <end position="32"/>
    </location>
</feature>
<evidence type="ECO:0000256" key="1">
    <source>
        <dbReference type="ARBA" id="ARBA00004377"/>
    </source>
</evidence>
<protein>
    <recommendedName>
        <fullName evidence="3">Type II secretion system core protein G</fullName>
    </recommendedName>
</protein>
<organism evidence="13 14">
    <name type="scientific">Chitinimonas lacunae</name>
    <dbReference type="NCBI Taxonomy" id="1963018"/>
    <lineage>
        <taxon>Bacteria</taxon>
        <taxon>Pseudomonadati</taxon>
        <taxon>Pseudomonadota</taxon>
        <taxon>Betaproteobacteria</taxon>
        <taxon>Neisseriales</taxon>
        <taxon>Chitinibacteraceae</taxon>
        <taxon>Chitinimonas</taxon>
    </lineage>
</organism>
<evidence type="ECO:0000256" key="7">
    <source>
        <dbReference type="ARBA" id="ARBA00022692"/>
    </source>
</evidence>
<dbReference type="PROSITE" id="PS00409">
    <property type="entry name" value="PROKAR_NTER_METHYL"/>
    <property type="match status" value="1"/>
</dbReference>
<reference evidence="14" key="1">
    <citation type="journal article" date="2019" name="Int. J. Syst. Evol. Microbiol.">
        <title>The Global Catalogue of Microorganisms (GCM) 10K type strain sequencing project: providing services to taxonomists for standard genome sequencing and annotation.</title>
        <authorList>
            <consortium name="The Broad Institute Genomics Platform"/>
            <consortium name="The Broad Institute Genome Sequencing Center for Infectious Disease"/>
            <person name="Wu L."/>
            <person name="Ma J."/>
        </authorList>
    </citation>
    <scope>NUCLEOTIDE SEQUENCE [LARGE SCALE GENOMIC DNA]</scope>
    <source>
        <strain evidence="14">LMG 29894</strain>
    </source>
</reference>
<keyword evidence="6" id="KW-0997">Cell inner membrane</keyword>
<feature type="domain" description="Type II secretion system protein GspG C-terminal" evidence="12">
    <location>
        <begin position="35"/>
        <end position="144"/>
    </location>
</feature>
<evidence type="ECO:0000256" key="2">
    <source>
        <dbReference type="ARBA" id="ARBA00009984"/>
    </source>
</evidence>
<evidence type="ECO:0000256" key="6">
    <source>
        <dbReference type="ARBA" id="ARBA00022519"/>
    </source>
</evidence>
<dbReference type="InterPro" id="IPR000983">
    <property type="entry name" value="Bac_GSPG_pilin"/>
</dbReference>
<comment type="subcellular location">
    <subcellularLocation>
        <location evidence="1">Cell inner membrane</location>
        <topology evidence="1">Single-pass membrane protein</topology>
    </subcellularLocation>
</comment>
<dbReference type="Proteomes" id="UP001595791">
    <property type="component" value="Unassembled WGS sequence"/>
</dbReference>
<keyword evidence="9 11" id="KW-0472">Membrane</keyword>
<evidence type="ECO:0000256" key="3">
    <source>
        <dbReference type="ARBA" id="ARBA00020042"/>
    </source>
</evidence>
<dbReference type="NCBIfam" id="TIGR02532">
    <property type="entry name" value="IV_pilin_GFxxxE"/>
    <property type="match status" value="1"/>
</dbReference>
<dbReference type="SUPFAM" id="SSF54523">
    <property type="entry name" value="Pili subunits"/>
    <property type="match status" value="1"/>
</dbReference>
<dbReference type="Pfam" id="PF08334">
    <property type="entry name" value="T2SSG"/>
    <property type="match status" value="1"/>
</dbReference>
<evidence type="ECO:0000256" key="10">
    <source>
        <dbReference type="SAM" id="MobiDB-lite"/>
    </source>
</evidence>
<dbReference type="PANTHER" id="PTHR30093">
    <property type="entry name" value="GENERAL SECRETION PATHWAY PROTEIN G"/>
    <property type="match status" value="1"/>
</dbReference>
<dbReference type="InterPro" id="IPR010054">
    <property type="entry name" value="Type2_sec_GspG"/>
</dbReference>
<sequence>MKQSQHRSRQRGFTLIELLIVMVILGLLAALVGPRLFGQVDGAKIDATKSQLSSIGTALDAYRLDLGRYPTTEEGLAGLRVKPADDAPGASRWRGPYLPKTPKDGWGNDFHYKAPGDHGDYDLWSGGANNAEGGEGNDADITSWEGTTEGAPAADSAPK</sequence>
<comment type="similarity">
    <text evidence="2">Belongs to the GSP G family.</text>
</comment>
<dbReference type="PANTHER" id="PTHR30093:SF45">
    <property type="entry name" value="TYPE II SECRETION SYSTEM CORE PROTEIN G"/>
    <property type="match status" value="1"/>
</dbReference>
<keyword evidence="4" id="KW-1003">Cell membrane</keyword>
<dbReference type="EMBL" id="JBHSBU010000002">
    <property type="protein sequence ID" value="MFC4161819.1"/>
    <property type="molecule type" value="Genomic_DNA"/>
</dbReference>
<keyword evidence="8 11" id="KW-1133">Transmembrane helix</keyword>
<dbReference type="NCBIfam" id="TIGR01710">
    <property type="entry name" value="typeII_sec_gspG"/>
    <property type="match status" value="1"/>
</dbReference>
<dbReference type="Gene3D" id="3.30.700.10">
    <property type="entry name" value="Glycoprotein, Type 4 Pilin"/>
    <property type="match status" value="1"/>
</dbReference>
<evidence type="ECO:0000256" key="8">
    <source>
        <dbReference type="ARBA" id="ARBA00022989"/>
    </source>
</evidence>
<evidence type="ECO:0000313" key="14">
    <source>
        <dbReference type="Proteomes" id="UP001595791"/>
    </source>
</evidence>
<evidence type="ECO:0000256" key="9">
    <source>
        <dbReference type="ARBA" id="ARBA00023136"/>
    </source>
</evidence>
<comment type="caution">
    <text evidence="13">The sequence shown here is derived from an EMBL/GenBank/DDBJ whole genome shotgun (WGS) entry which is preliminary data.</text>
</comment>